<dbReference type="FunFam" id="2.60.40.1120:FF:000003">
    <property type="entry name" value="Outer membrane protein Omp121"/>
    <property type="match status" value="1"/>
</dbReference>
<evidence type="ECO:0000256" key="2">
    <source>
        <dbReference type="ARBA" id="ARBA00023136"/>
    </source>
</evidence>
<protein>
    <submittedName>
        <fullName evidence="5">Outer membrane TonB-dependent transporter, utilization system for glycans and polysaccharides (PUL), SusC family</fullName>
    </submittedName>
</protein>
<name>A0A3B0U639_9ZZZZ</name>
<evidence type="ECO:0000313" key="5">
    <source>
        <dbReference type="EMBL" id="VAW16234.1"/>
    </source>
</evidence>
<gene>
    <name evidence="5" type="ORF">MNBD_BACTEROID01-926</name>
</gene>
<evidence type="ECO:0000256" key="3">
    <source>
        <dbReference type="ARBA" id="ARBA00023237"/>
    </source>
</evidence>
<organism evidence="5">
    <name type="scientific">hydrothermal vent metagenome</name>
    <dbReference type="NCBI Taxonomy" id="652676"/>
    <lineage>
        <taxon>unclassified sequences</taxon>
        <taxon>metagenomes</taxon>
        <taxon>ecological metagenomes</taxon>
    </lineage>
</organism>
<keyword evidence="2" id="KW-0472">Membrane</keyword>
<sequence>MKKIRRTGRGVPPSCNKCFQIMKLTFFFFLIGLMQVSASLYSQTTKLKLEMHNKKVVEVLEEIEKQSEFRFAYSSEYIDMNRRVSVELNEKSIEETLQVLFAGTGVKYVIRNRHIMLYPKDMDLYSESIFSQQKNITGKVTDTNGQSLPGVTILIKGTTQGVVTDANGNYSLPGVPIDATLVFSFVGMRTQEVPVAGRSSINVTMQEE</sequence>
<dbReference type="InterPro" id="IPR008969">
    <property type="entry name" value="CarboxyPept-like_regulatory"/>
</dbReference>
<dbReference type="Gene3D" id="2.60.40.1120">
    <property type="entry name" value="Carboxypeptidase-like, regulatory domain"/>
    <property type="match status" value="1"/>
</dbReference>
<dbReference type="Pfam" id="PF07660">
    <property type="entry name" value="STN"/>
    <property type="match status" value="1"/>
</dbReference>
<dbReference type="Pfam" id="PF13715">
    <property type="entry name" value="CarbopepD_reg_2"/>
    <property type="match status" value="1"/>
</dbReference>
<reference evidence="5" key="1">
    <citation type="submission" date="2018-06" db="EMBL/GenBank/DDBJ databases">
        <authorList>
            <person name="Zhirakovskaya E."/>
        </authorList>
    </citation>
    <scope>NUCLEOTIDE SEQUENCE</scope>
</reference>
<dbReference type="SUPFAM" id="SSF49464">
    <property type="entry name" value="Carboxypeptidase regulatory domain-like"/>
    <property type="match status" value="1"/>
</dbReference>
<proteinExistence type="predicted"/>
<dbReference type="Gene3D" id="3.55.50.30">
    <property type="match status" value="1"/>
</dbReference>
<dbReference type="InterPro" id="IPR011662">
    <property type="entry name" value="Secretin/TonB_short_N"/>
</dbReference>
<dbReference type="AlphaFoldDB" id="A0A3B0U639"/>
<keyword evidence="3" id="KW-0998">Cell outer membrane</keyword>
<keyword evidence="1" id="KW-0813">Transport</keyword>
<feature type="non-terminal residue" evidence="5">
    <location>
        <position position="208"/>
    </location>
</feature>
<dbReference type="GO" id="GO:0019867">
    <property type="term" value="C:outer membrane"/>
    <property type="evidence" value="ECO:0007669"/>
    <property type="project" value="InterPro"/>
</dbReference>
<dbReference type="SMART" id="SM00965">
    <property type="entry name" value="STN"/>
    <property type="match status" value="1"/>
</dbReference>
<evidence type="ECO:0000259" key="4">
    <source>
        <dbReference type="SMART" id="SM00965"/>
    </source>
</evidence>
<accession>A0A3B0U639</accession>
<dbReference type="EMBL" id="UOEP01000059">
    <property type="protein sequence ID" value="VAW16234.1"/>
    <property type="molecule type" value="Genomic_DNA"/>
</dbReference>
<evidence type="ECO:0000256" key="1">
    <source>
        <dbReference type="ARBA" id="ARBA00022448"/>
    </source>
</evidence>
<feature type="domain" description="Secretin/TonB short N-terminal" evidence="4">
    <location>
        <begin position="69"/>
        <end position="120"/>
    </location>
</feature>